<dbReference type="Pfam" id="PF00135">
    <property type="entry name" value="COesterase"/>
    <property type="match status" value="1"/>
</dbReference>
<dbReference type="InterPro" id="IPR029058">
    <property type="entry name" value="AB_hydrolase_fold"/>
</dbReference>
<sequence>MGSVSTTPDVVRLETPLGALDARWESVEMTDDSPGILKCLGIQYADIPYRWSPPRKLAAVPWDGIRDCTQFGPGCPQIGAALFGVEGVPMFGQLGRDAAGNATMAIRPDREDEFACLNLNIYTSATVDGTTATVSDKKLPVLVWVHGGSYQVGAGSVDAYDGTPLVRRSLENNAPVIVVTINYRLGVLGFFHSKELAASEAYNSDIPPEFRSTANLALVDCKYAFNWLRDNIEHFGGDPENITAIGESAGAGAIHHLMTVPQLYVDIPRIILSSSTCMSIQLLRAEEAQQACDAICDKLGAKTAEDLRNFPVDQLVENTWFASTTFRPTWDDITITSDPREAAFNTTRWNPSLQAMILGTCQNEPWIREAAILSSGKSHDIKKVVQTRIPPHSNLRERAAQLYSKSTAFPWHATCPNLAVPERNHCSMSLEGHCRYYTPAALFSRSLVTRAAPAKLYRYVFGYATNHWPADWPVTHTADILPIFLHSSLTEKDRRISETFADRLLEFTAGLAPTNWTPYTAENAQLNVLGKDGGWTVDSEKKGAFDLTDDLIQFWGDVLKAIFATGRTGWAEMAR</sequence>
<dbReference type="Proteomes" id="UP001642482">
    <property type="component" value="Unassembled WGS sequence"/>
</dbReference>
<feature type="domain" description="Carboxylesterase type B" evidence="1">
    <location>
        <begin position="27"/>
        <end position="530"/>
    </location>
</feature>
<dbReference type="InterPro" id="IPR002018">
    <property type="entry name" value="CarbesteraseB"/>
</dbReference>
<comment type="caution">
    <text evidence="2">The sequence shown here is derived from an EMBL/GenBank/DDBJ whole genome shotgun (WGS) entry which is preliminary data.</text>
</comment>
<gene>
    <name evidence="2" type="ORF">SEUCBS140593_005392</name>
</gene>
<reference evidence="2 3" key="1">
    <citation type="submission" date="2024-01" db="EMBL/GenBank/DDBJ databases">
        <authorList>
            <person name="Allen C."/>
            <person name="Tagirdzhanova G."/>
        </authorList>
    </citation>
    <scope>NUCLEOTIDE SEQUENCE [LARGE SCALE GENOMIC DNA]</scope>
</reference>
<evidence type="ECO:0000313" key="2">
    <source>
        <dbReference type="EMBL" id="CAK7223908.1"/>
    </source>
</evidence>
<evidence type="ECO:0000259" key="1">
    <source>
        <dbReference type="Pfam" id="PF00135"/>
    </source>
</evidence>
<name>A0ABP0BWF3_9PEZI</name>
<protein>
    <recommendedName>
        <fullName evidence="1">Carboxylesterase type B domain-containing protein</fullName>
    </recommendedName>
</protein>
<proteinExistence type="predicted"/>
<dbReference type="EMBL" id="CAWUHD010000052">
    <property type="protein sequence ID" value="CAK7223908.1"/>
    <property type="molecule type" value="Genomic_DNA"/>
</dbReference>
<dbReference type="Gene3D" id="3.40.50.1820">
    <property type="entry name" value="alpha/beta hydrolase"/>
    <property type="match status" value="1"/>
</dbReference>
<organism evidence="2 3">
    <name type="scientific">Sporothrix eucalyptigena</name>
    <dbReference type="NCBI Taxonomy" id="1812306"/>
    <lineage>
        <taxon>Eukaryota</taxon>
        <taxon>Fungi</taxon>
        <taxon>Dikarya</taxon>
        <taxon>Ascomycota</taxon>
        <taxon>Pezizomycotina</taxon>
        <taxon>Sordariomycetes</taxon>
        <taxon>Sordariomycetidae</taxon>
        <taxon>Ophiostomatales</taxon>
        <taxon>Ophiostomataceae</taxon>
        <taxon>Sporothrix</taxon>
    </lineage>
</organism>
<keyword evidence="3" id="KW-1185">Reference proteome</keyword>
<evidence type="ECO:0000313" key="3">
    <source>
        <dbReference type="Proteomes" id="UP001642482"/>
    </source>
</evidence>
<accession>A0ABP0BWF3</accession>
<dbReference type="SUPFAM" id="SSF53474">
    <property type="entry name" value="alpha/beta-Hydrolases"/>
    <property type="match status" value="1"/>
</dbReference>
<dbReference type="InterPro" id="IPR050309">
    <property type="entry name" value="Type-B_Carboxylest/Lipase"/>
</dbReference>
<dbReference type="PANTHER" id="PTHR11559">
    <property type="entry name" value="CARBOXYLESTERASE"/>
    <property type="match status" value="1"/>
</dbReference>